<dbReference type="EMBL" id="JAPDDR010000030">
    <property type="protein sequence ID" value="MCW1917120.1"/>
    <property type="molecule type" value="Genomic_DNA"/>
</dbReference>
<sequence length="150" mass="16552">MVLGLLIWVWVDSHRTMTRVVSSQPGSGSYWSLTLEDGEILGYRVEEELGTTPTGPRQFSFHREPGSGNRVERGFTWRGPSVLESTQEADGSWRVTVRQYSASAALFGVVTVFLMVWVISLTVAANRGKKKQERGGDSPATTMDGVDGER</sequence>
<proteinExistence type="predicted"/>
<dbReference type="Proteomes" id="UP001165653">
    <property type="component" value="Unassembled WGS sequence"/>
</dbReference>
<keyword evidence="4" id="KW-1185">Reference proteome</keyword>
<evidence type="ECO:0008006" key="5">
    <source>
        <dbReference type="Google" id="ProtNLM"/>
    </source>
</evidence>
<name>A0ABT3GD24_9BACT</name>
<keyword evidence="2" id="KW-1133">Transmembrane helix</keyword>
<accession>A0ABT3GD24</accession>
<evidence type="ECO:0000313" key="4">
    <source>
        <dbReference type="Proteomes" id="UP001165653"/>
    </source>
</evidence>
<feature type="transmembrane region" description="Helical" evidence="2">
    <location>
        <begin position="100"/>
        <end position="124"/>
    </location>
</feature>
<keyword evidence="2" id="KW-0812">Transmembrane</keyword>
<dbReference type="RefSeq" id="WP_264516739.1">
    <property type="nucleotide sequence ID" value="NZ_JAPDDR010000030.1"/>
</dbReference>
<comment type="caution">
    <text evidence="3">The sequence shown here is derived from an EMBL/GenBank/DDBJ whole genome shotgun (WGS) entry which is preliminary data.</text>
</comment>
<evidence type="ECO:0000256" key="1">
    <source>
        <dbReference type="SAM" id="MobiDB-lite"/>
    </source>
</evidence>
<protein>
    <recommendedName>
        <fullName evidence="5">DUF3592 domain-containing protein</fullName>
    </recommendedName>
</protein>
<organism evidence="3 4">
    <name type="scientific">Luteolibacter rhizosphaerae</name>
    <dbReference type="NCBI Taxonomy" id="2989719"/>
    <lineage>
        <taxon>Bacteria</taxon>
        <taxon>Pseudomonadati</taxon>
        <taxon>Verrucomicrobiota</taxon>
        <taxon>Verrucomicrobiia</taxon>
        <taxon>Verrucomicrobiales</taxon>
        <taxon>Verrucomicrobiaceae</taxon>
        <taxon>Luteolibacter</taxon>
    </lineage>
</organism>
<reference evidence="3" key="1">
    <citation type="submission" date="2022-10" db="EMBL/GenBank/DDBJ databases">
        <title>Luteolibacter sp. GHJ8, whole genome shotgun sequencing project.</title>
        <authorList>
            <person name="Zhao G."/>
            <person name="Shen L."/>
        </authorList>
    </citation>
    <scope>NUCLEOTIDE SEQUENCE</scope>
    <source>
        <strain evidence="3">GHJ8</strain>
    </source>
</reference>
<evidence type="ECO:0000313" key="3">
    <source>
        <dbReference type="EMBL" id="MCW1917120.1"/>
    </source>
</evidence>
<gene>
    <name evidence="3" type="ORF">OJ996_26295</name>
</gene>
<keyword evidence="2" id="KW-0472">Membrane</keyword>
<feature type="region of interest" description="Disordered" evidence="1">
    <location>
        <begin position="128"/>
        <end position="150"/>
    </location>
</feature>
<evidence type="ECO:0000256" key="2">
    <source>
        <dbReference type="SAM" id="Phobius"/>
    </source>
</evidence>